<feature type="transmembrane region" description="Helical" evidence="1">
    <location>
        <begin position="176"/>
        <end position="197"/>
    </location>
</feature>
<keyword evidence="1" id="KW-0472">Membrane</keyword>
<dbReference type="EMBL" id="SJJR01000021">
    <property type="protein sequence ID" value="TCB92676.1"/>
    <property type="molecule type" value="Genomic_DNA"/>
</dbReference>
<dbReference type="AlphaFoldDB" id="A0A4R0G7Z3"/>
<dbReference type="RefSeq" id="WP_131307405.1">
    <property type="nucleotide sequence ID" value="NZ_SJJR01000021.1"/>
</dbReference>
<dbReference type="PROSITE" id="PS51257">
    <property type="entry name" value="PROKAR_LIPOPROTEIN"/>
    <property type="match status" value="1"/>
</dbReference>
<evidence type="ECO:0000313" key="2">
    <source>
        <dbReference type="EMBL" id="TCB92676.1"/>
    </source>
</evidence>
<feature type="transmembrane region" description="Helical" evidence="1">
    <location>
        <begin position="202"/>
        <end position="223"/>
    </location>
</feature>
<name>A0A4R0G7Z3_9ACTN</name>
<dbReference type="OrthoDB" id="9833629at2"/>
<feature type="transmembrane region" description="Helical" evidence="1">
    <location>
        <begin position="145"/>
        <end position="164"/>
    </location>
</feature>
<comment type="caution">
    <text evidence="2">The sequence shown here is derived from an EMBL/GenBank/DDBJ whole genome shotgun (WGS) entry which is preliminary data.</text>
</comment>
<keyword evidence="1" id="KW-1133">Transmembrane helix</keyword>
<proteinExistence type="predicted"/>
<reference evidence="2 3" key="1">
    <citation type="submission" date="2019-02" db="EMBL/GenBank/DDBJ databases">
        <title>Jishengella sp. nov., isolated from a root of Zingiber montanum.</title>
        <authorList>
            <person name="Kuncharoen N."/>
            <person name="Kudo T."/>
            <person name="Masahiro Y."/>
            <person name="Ohkuma M."/>
            <person name="Tanasupawat S."/>
        </authorList>
    </citation>
    <scope>NUCLEOTIDE SEQUENCE [LARGE SCALE GENOMIC DNA]</scope>
    <source>
        <strain evidence="2 3">PLAI 1-1</strain>
    </source>
</reference>
<organism evidence="2 3">
    <name type="scientific">Micromonospora zingiberis</name>
    <dbReference type="NCBI Taxonomy" id="2053011"/>
    <lineage>
        <taxon>Bacteria</taxon>
        <taxon>Bacillati</taxon>
        <taxon>Actinomycetota</taxon>
        <taxon>Actinomycetes</taxon>
        <taxon>Micromonosporales</taxon>
        <taxon>Micromonosporaceae</taxon>
        <taxon>Micromonospora</taxon>
    </lineage>
</organism>
<keyword evidence="3" id="KW-1185">Reference proteome</keyword>
<feature type="transmembrane region" description="Helical" evidence="1">
    <location>
        <begin position="32"/>
        <end position="51"/>
    </location>
</feature>
<keyword evidence="1" id="KW-0812">Transmembrane</keyword>
<evidence type="ECO:0000313" key="3">
    <source>
        <dbReference type="Proteomes" id="UP000292274"/>
    </source>
</evidence>
<accession>A0A4R0G7Z3</accession>
<feature type="transmembrane region" description="Helical" evidence="1">
    <location>
        <begin position="110"/>
        <end position="133"/>
    </location>
</feature>
<feature type="transmembrane region" description="Helical" evidence="1">
    <location>
        <begin position="257"/>
        <end position="278"/>
    </location>
</feature>
<feature type="transmembrane region" description="Helical" evidence="1">
    <location>
        <begin position="58"/>
        <end position="78"/>
    </location>
</feature>
<gene>
    <name evidence="2" type="ORF">E0H26_23740</name>
</gene>
<dbReference type="Proteomes" id="UP000292274">
    <property type="component" value="Unassembled WGS sequence"/>
</dbReference>
<sequence>MRSAKVLLPLFGLVGAACVIVALIDERESARLGSIALLVLSYSVAVAGRAGSTRGRGMISGGLGLLAVAWAADFWWGAEAAEGLGQRLVIAGPGIEGAGGSSLAASGREWVVALVQLVGLLALAVGLALLPGAARRRSRAAQTTLGVAVVVLLLGVVAVPVAVGVGGGQVAEMWRIAWPMVLVTLAAFGTTVVSTWYADRCWLVPAGAVLLEAWAALSLYQSIGEWVAWSSFWPSTGTGHGIVSTAAAGGSLSGLDAAAGLAAACALGGAALLAGGAFRPGWGRRAA</sequence>
<protein>
    <submittedName>
        <fullName evidence="2">Uncharacterized protein</fullName>
    </submittedName>
</protein>
<evidence type="ECO:0000256" key="1">
    <source>
        <dbReference type="SAM" id="Phobius"/>
    </source>
</evidence>